<comment type="caution">
    <text evidence="2">The sequence shown here is derived from an EMBL/GenBank/DDBJ whole genome shotgun (WGS) entry which is preliminary data.</text>
</comment>
<dbReference type="Proteomes" id="UP000285864">
    <property type="component" value="Unassembled WGS sequence"/>
</dbReference>
<keyword evidence="2" id="KW-0255">Endonuclease</keyword>
<protein>
    <submittedName>
        <fullName evidence="2">Endonuclease/exonuclease/phosphatase family protein</fullName>
    </submittedName>
</protein>
<keyword evidence="2" id="KW-0269">Exonuclease</keyword>
<sequence>MVTGGTYMKKYLFAFFWACLVIAGYAQEQKGTVYGVAFYNLENLFDTKHDEGKKDYEYLPDGRNKWDDKKYQSKLKNMSTVLGSLATDKTPEGAAVIGMAEVENRHVLEDLLKQPALADRGYEIIHYEGPDERGVDCAFFYNPKLYTVTATKLVPYVLAQPTDRPTRGFLIADGKLAGERVAFIVNHWPSRGAESPARERAGMQVRALKDSLQRLDSKIKIVIMGDMNDDPMDKSMAEALGAKREMKDVKKKDLYNPWWNTLAGGDGTLKYRGKWNLFDQIVFTGNFLNKRHKKLSYFTHEIFKRDYLMQADGKYKGYPLRTQAGGRWMNGYSDHLPTVVYFIKK</sequence>
<dbReference type="InterPro" id="IPR005135">
    <property type="entry name" value="Endo/exonuclease/phosphatase"/>
</dbReference>
<evidence type="ECO:0000313" key="2">
    <source>
        <dbReference type="EMBL" id="RGR97603.1"/>
    </source>
</evidence>
<organism evidence="2 3">
    <name type="scientific">Phocaeicola coprocola</name>
    <dbReference type="NCBI Taxonomy" id="310298"/>
    <lineage>
        <taxon>Bacteria</taxon>
        <taxon>Pseudomonadati</taxon>
        <taxon>Bacteroidota</taxon>
        <taxon>Bacteroidia</taxon>
        <taxon>Bacteroidales</taxon>
        <taxon>Bacteroidaceae</taxon>
        <taxon>Phocaeicola</taxon>
    </lineage>
</organism>
<dbReference type="SUPFAM" id="SSF56219">
    <property type="entry name" value="DNase I-like"/>
    <property type="match status" value="1"/>
</dbReference>
<evidence type="ECO:0000313" key="3">
    <source>
        <dbReference type="Proteomes" id="UP000285864"/>
    </source>
</evidence>
<dbReference type="GO" id="GO:0004527">
    <property type="term" value="F:exonuclease activity"/>
    <property type="evidence" value="ECO:0007669"/>
    <property type="project" value="UniProtKB-KW"/>
</dbReference>
<gene>
    <name evidence="2" type="ORF">DWY20_06320</name>
</gene>
<dbReference type="PANTHER" id="PTHR42834">
    <property type="entry name" value="ENDONUCLEASE/EXONUCLEASE/PHOSPHATASE FAMILY PROTEIN (AFU_ORTHOLOGUE AFUA_3G09210)"/>
    <property type="match status" value="1"/>
</dbReference>
<dbReference type="EMBL" id="QRUU01000020">
    <property type="protein sequence ID" value="RGR97603.1"/>
    <property type="molecule type" value="Genomic_DNA"/>
</dbReference>
<keyword evidence="2" id="KW-0378">Hydrolase</keyword>
<name>A0A412GS43_9BACT</name>
<dbReference type="Gene3D" id="3.60.10.10">
    <property type="entry name" value="Endonuclease/exonuclease/phosphatase"/>
    <property type="match status" value="1"/>
</dbReference>
<evidence type="ECO:0000259" key="1">
    <source>
        <dbReference type="Pfam" id="PF19580"/>
    </source>
</evidence>
<reference evidence="2 3" key="1">
    <citation type="submission" date="2018-08" db="EMBL/GenBank/DDBJ databases">
        <title>A genome reference for cultivated species of the human gut microbiota.</title>
        <authorList>
            <person name="Zou Y."/>
            <person name="Xue W."/>
            <person name="Luo G."/>
        </authorList>
    </citation>
    <scope>NUCLEOTIDE SEQUENCE [LARGE SCALE GENOMIC DNA]</scope>
    <source>
        <strain evidence="2 3">AF24-2</strain>
    </source>
</reference>
<keyword evidence="2" id="KW-0540">Nuclease</keyword>
<dbReference type="Pfam" id="PF19580">
    <property type="entry name" value="Exo_endo_phos_3"/>
    <property type="match status" value="1"/>
</dbReference>
<proteinExistence type="predicted"/>
<feature type="domain" description="Endonuclease/exonuclease/phosphatase" evidence="1">
    <location>
        <begin position="36"/>
        <end position="342"/>
    </location>
</feature>
<dbReference type="PANTHER" id="PTHR42834:SF1">
    <property type="entry name" value="ENDONUCLEASE_EXONUCLEASE_PHOSPHATASE FAMILY PROTEIN (AFU_ORTHOLOGUE AFUA_3G09210)"/>
    <property type="match status" value="1"/>
</dbReference>
<dbReference type="InterPro" id="IPR036691">
    <property type="entry name" value="Endo/exonu/phosph_ase_sf"/>
</dbReference>
<keyword evidence="3" id="KW-1185">Reference proteome</keyword>
<dbReference type="GO" id="GO:0004519">
    <property type="term" value="F:endonuclease activity"/>
    <property type="evidence" value="ECO:0007669"/>
    <property type="project" value="UniProtKB-KW"/>
</dbReference>
<accession>A0A412GS43</accession>
<dbReference type="AlphaFoldDB" id="A0A412GS43"/>